<gene>
    <name evidence="2" type="ORF">TNCV_2880121</name>
</gene>
<dbReference type="AlphaFoldDB" id="A0A8X6W2A4"/>
<proteinExistence type="predicted"/>
<name>A0A8X6W2A4_TRICX</name>
<evidence type="ECO:0000313" key="3">
    <source>
        <dbReference type="Proteomes" id="UP000887159"/>
    </source>
</evidence>
<evidence type="ECO:0000256" key="1">
    <source>
        <dbReference type="SAM" id="MobiDB-lite"/>
    </source>
</evidence>
<accession>A0A8X6W2A4</accession>
<dbReference type="EMBL" id="BMAU01021376">
    <property type="protein sequence ID" value="GFY26684.1"/>
    <property type="molecule type" value="Genomic_DNA"/>
</dbReference>
<comment type="caution">
    <text evidence="2">The sequence shown here is derived from an EMBL/GenBank/DDBJ whole genome shotgun (WGS) entry which is preliminary data.</text>
</comment>
<sequence>MVMVTETQCGPWIMAEEECGDICKCTSVECGFWDPILQKRKAGSRSPEKGEKIFLGKEREASPAVPDAIARINHPALFPETSGNGPPSNKNNDPHVSIATITERHSGQLEKWCKSATVSVFECNLGRSFSSILREVVPLEKFRNLESIVV</sequence>
<feature type="compositionally biased region" description="Polar residues" evidence="1">
    <location>
        <begin position="81"/>
        <end position="91"/>
    </location>
</feature>
<protein>
    <submittedName>
        <fullName evidence="2">Uncharacterized protein</fullName>
    </submittedName>
</protein>
<keyword evidence="3" id="KW-1185">Reference proteome</keyword>
<reference evidence="2" key="1">
    <citation type="submission" date="2020-08" db="EMBL/GenBank/DDBJ databases">
        <title>Multicomponent nature underlies the extraordinary mechanical properties of spider dragline silk.</title>
        <authorList>
            <person name="Kono N."/>
            <person name="Nakamura H."/>
            <person name="Mori M."/>
            <person name="Yoshida Y."/>
            <person name="Ohtoshi R."/>
            <person name="Malay A.D."/>
            <person name="Moran D.A.P."/>
            <person name="Tomita M."/>
            <person name="Numata K."/>
            <person name="Arakawa K."/>
        </authorList>
    </citation>
    <scope>NUCLEOTIDE SEQUENCE</scope>
</reference>
<dbReference type="Proteomes" id="UP000887159">
    <property type="component" value="Unassembled WGS sequence"/>
</dbReference>
<evidence type="ECO:0000313" key="2">
    <source>
        <dbReference type="EMBL" id="GFY26684.1"/>
    </source>
</evidence>
<organism evidence="2 3">
    <name type="scientific">Trichonephila clavipes</name>
    <name type="common">Golden silk orbweaver</name>
    <name type="synonym">Nephila clavipes</name>
    <dbReference type="NCBI Taxonomy" id="2585209"/>
    <lineage>
        <taxon>Eukaryota</taxon>
        <taxon>Metazoa</taxon>
        <taxon>Ecdysozoa</taxon>
        <taxon>Arthropoda</taxon>
        <taxon>Chelicerata</taxon>
        <taxon>Arachnida</taxon>
        <taxon>Araneae</taxon>
        <taxon>Araneomorphae</taxon>
        <taxon>Entelegynae</taxon>
        <taxon>Araneoidea</taxon>
        <taxon>Nephilidae</taxon>
        <taxon>Trichonephila</taxon>
    </lineage>
</organism>
<feature type="region of interest" description="Disordered" evidence="1">
    <location>
        <begin position="76"/>
        <end position="95"/>
    </location>
</feature>